<organism evidence="5 6">
    <name type="scientific">Amycolatopsis saalfeldensis</name>
    <dbReference type="NCBI Taxonomy" id="394193"/>
    <lineage>
        <taxon>Bacteria</taxon>
        <taxon>Bacillati</taxon>
        <taxon>Actinomycetota</taxon>
        <taxon>Actinomycetes</taxon>
        <taxon>Pseudonocardiales</taxon>
        <taxon>Pseudonocardiaceae</taxon>
        <taxon>Amycolatopsis</taxon>
    </lineage>
</organism>
<dbReference type="InterPro" id="IPR010998">
    <property type="entry name" value="Integrase_recombinase_N"/>
</dbReference>
<keyword evidence="2" id="KW-0238">DNA-binding</keyword>
<evidence type="ECO:0000256" key="3">
    <source>
        <dbReference type="ARBA" id="ARBA00023172"/>
    </source>
</evidence>
<keyword evidence="3" id="KW-0233">DNA recombination</keyword>
<protein>
    <submittedName>
        <fullName evidence="5">Site-specific recombinase XerD</fullName>
    </submittedName>
</protein>
<evidence type="ECO:0000313" key="5">
    <source>
        <dbReference type="EMBL" id="SEP51063.1"/>
    </source>
</evidence>
<dbReference type="InterPro" id="IPR002104">
    <property type="entry name" value="Integrase_catalytic"/>
</dbReference>
<accession>A0A1H8YG77</accession>
<evidence type="ECO:0000256" key="2">
    <source>
        <dbReference type="ARBA" id="ARBA00023125"/>
    </source>
</evidence>
<proteinExistence type="inferred from homology"/>
<dbReference type="CDD" id="cd00397">
    <property type="entry name" value="DNA_BRE_C"/>
    <property type="match status" value="1"/>
</dbReference>
<dbReference type="SUPFAM" id="SSF56349">
    <property type="entry name" value="DNA breaking-rejoining enzymes"/>
    <property type="match status" value="1"/>
</dbReference>
<dbReference type="Proteomes" id="UP000198582">
    <property type="component" value="Unassembled WGS sequence"/>
</dbReference>
<dbReference type="RefSeq" id="WP_091622867.1">
    <property type="nucleotide sequence ID" value="NZ_FOEF01000015.1"/>
</dbReference>
<gene>
    <name evidence="5" type="ORF">SAMN04489732_115130</name>
</gene>
<keyword evidence="6" id="KW-1185">Reference proteome</keyword>
<dbReference type="GO" id="GO:0003677">
    <property type="term" value="F:DNA binding"/>
    <property type="evidence" value="ECO:0007669"/>
    <property type="project" value="UniProtKB-KW"/>
</dbReference>
<evidence type="ECO:0000313" key="6">
    <source>
        <dbReference type="Proteomes" id="UP000198582"/>
    </source>
</evidence>
<dbReference type="EMBL" id="FOEF01000015">
    <property type="protein sequence ID" value="SEP51063.1"/>
    <property type="molecule type" value="Genomic_DNA"/>
</dbReference>
<reference evidence="5 6" key="1">
    <citation type="submission" date="2016-10" db="EMBL/GenBank/DDBJ databases">
        <authorList>
            <person name="de Groot N.N."/>
        </authorList>
    </citation>
    <scope>NUCLEOTIDE SEQUENCE [LARGE SCALE GENOMIC DNA]</scope>
    <source>
        <strain evidence="5 6">DSM 44993</strain>
    </source>
</reference>
<dbReference type="InterPro" id="IPR011010">
    <property type="entry name" value="DNA_brk_join_enz"/>
</dbReference>
<dbReference type="InterPro" id="IPR013762">
    <property type="entry name" value="Integrase-like_cat_sf"/>
</dbReference>
<dbReference type="AlphaFoldDB" id="A0A1H8YG77"/>
<dbReference type="OrthoDB" id="1822491at2"/>
<comment type="similarity">
    <text evidence="1">Belongs to the 'phage' integrase family.</text>
</comment>
<dbReference type="PANTHER" id="PTHR30349:SF64">
    <property type="entry name" value="PROPHAGE INTEGRASE INTD-RELATED"/>
    <property type="match status" value="1"/>
</dbReference>
<dbReference type="GO" id="GO:0006310">
    <property type="term" value="P:DNA recombination"/>
    <property type="evidence" value="ECO:0007669"/>
    <property type="project" value="UniProtKB-KW"/>
</dbReference>
<dbReference type="PROSITE" id="PS51898">
    <property type="entry name" value="TYR_RECOMBINASE"/>
    <property type="match status" value="1"/>
</dbReference>
<dbReference type="Gene3D" id="1.10.443.10">
    <property type="entry name" value="Intergrase catalytic core"/>
    <property type="match status" value="1"/>
</dbReference>
<evidence type="ECO:0000256" key="1">
    <source>
        <dbReference type="ARBA" id="ARBA00008857"/>
    </source>
</evidence>
<feature type="domain" description="Tyr recombinase" evidence="4">
    <location>
        <begin position="187"/>
        <end position="405"/>
    </location>
</feature>
<dbReference type="STRING" id="394193.SAMN04489732_115130"/>
<dbReference type="GO" id="GO:0015074">
    <property type="term" value="P:DNA integration"/>
    <property type="evidence" value="ECO:0007669"/>
    <property type="project" value="InterPro"/>
</dbReference>
<dbReference type="PANTHER" id="PTHR30349">
    <property type="entry name" value="PHAGE INTEGRASE-RELATED"/>
    <property type="match status" value="1"/>
</dbReference>
<dbReference type="Gene3D" id="1.10.150.130">
    <property type="match status" value="1"/>
</dbReference>
<name>A0A1H8YG77_9PSEU</name>
<dbReference type="Pfam" id="PF00589">
    <property type="entry name" value="Phage_integrase"/>
    <property type="match status" value="1"/>
</dbReference>
<evidence type="ECO:0000259" key="4">
    <source>
        <dbReference type="PROSITE" id="PS51898"/>
    </source>
</evidence>
<sequence length="421" mass="47974">MGHIQDRWFRDQVDPVTGDLVLNKKNKPVQERTELYGKGLRYKVRYLDPDKVERSKSFPDGKLTEAQKYLTKMENAVYDGTYADPKAGEVQFGKYAWEVLAGRSRDESTVASVKDRMDSQVIPFLGRKLLRSFTTPELIRKWLAWMAEQDNPVSVNYQRQVFDLVSSILDAAVADGKIKKNPCRDKSIKAPVPVARKVTPWKESRRHRVELALPARFKPCATLGTGLGLRQGEIFAFSPDNIDRDRMEYRCTRQMVTVNGVRKFKLPKGHKTRVIPLGYGVLDEIDAYMETYPPVEITLPWGEQDAKEFDTVTVLMTNKVGGLYTRQAFNNVIWRPTFKRAGLSYEDREDGMHAMRHLFASAMLERGVSLKELAAFLGHSSEAFTLKTYTHLMPSSHDRARAAIDDLIKPRRKPQAAGETA</sequence>
<dbReference type="InterPro" id="IPR050090">
    <property type="entry name" value="Tyrosine_recombinase_XerCD"/>
</dbReference>